<protein>
    <submittedName>
        <fullName evidence="2">Uncharacterized protein</fullName>
    </submittedName>
</protein>
<evidence type="ECO:0000313" key="2">
    <source>
        <dbReference type="EMBL" id="CAF1383363.1"/>
    </source>
</evidence>
<dbReference type="Proteomes" id="UP000677228">
    <property type="component" value="Unassembled WGS sequence"/>
</dbReference>
<dbReference type="AlphaFoldDB" id="A0A815JKN7"/>
<gene>
    <name evidence="2" type="ORF">GPM918_LOCUS32435</name>
    <name evidence="1" type="ORF">OVA965_LOCUS2748</name>
    <name evidence="4" type="ORF">SRO942_LOCUS33103</name>
    <name evidence="3" type="ORF">TMI583_LOCUS2745</name>
</gene>
<dbReference type="EMBL" id="CAJNOQ010016562">
    <property type="protein sequence ID" value="CAF1383363.1"/>
    <property type="molecule type" value="Genomic_DNA"/>
</dbReference>
<dbReference type="Proteomes" id="UP000681722">
    <property type="component" value="Unassembled WGS sequence"/>
</dbReference>
<dbReference type="EMBL" id="CAJOBC010081961">
    <property type="protein sequence ID" value="CAF4278392.1"/>
    <property type="molecule type" value="Genomic_DNA"/>
</dbReference>
<evidence type="ECO:0000313" key="1">
    <source>
        <dbReference type="EMBL" id="CAF0764740.1"/>
    </source>
</evidence>
<organism evidence="2 5">
    <name type="scientific">Didymodactylos carnosus</name>
    <dbReference type="NCBI Taxonomy" id="1234261"/>
    <lineage>
        <taxon>Eukaryota</taxon>
        <taxon>Metazoa</taxon>
        <taxon>Spiralia</taxon>
        <taxon>Gnathifera</taxon>
        <taxon>Rotifera</taxon>
        <taxon>Eurotatoria</taxon>
        <taxon>Bdelloidea</taxon>
        <taxon>Philodinida</taxon>
        <taxon>Philodinidae</taxon>
        <taxon>Didymodactylos</taxon>
    </lineage>
</organism>
<dbReference type="EMBL" id="CAJNOK010000608">
    <property type="protein sequence ID" value="CAF0764740.1"/>
    <property type="molecule type" value="Genomic_DNA"/>
</dbReference>
<reference evidence="2" key="1">
    <citation type="submission" date="2021-02" db="EMBL/GenBank/DDBJ databases">
        <authorList>
            <person name="Nowell W R."/>
        </authorList>
    </citation>
    <scope>NUCLEOTIDE SEQUENCE</scope>
</reference>
<accession>A0A815JKN7</accession>
<dbReference type="EMBL" id="CAJOBA010000607">
    <property type="protein sequence ID" value="CAF3544713.1"/>
    <property type="molecule type" value="Genomic_DNA"/>
</dbReference>
<sequence>MPNSLRWCKLCDKIDAKTKVKYLTIRSEVVENKLKCGYLYVNNCEFTGSLLEYTGSQNMLRQAFETTVQFNTTIA</sequence>
<evidence type="ECO:0000313" key="3">
    <source>
        <dbReference type="EMBL" id="CAF3544713.1"/>
    </source>
</evidence>
<dbReference type="Proteomes" id="UP000663829">
    <property type="component" value="Unassembled WGS sequence"/>
</dbReference>
<proteinExistence type="predicted"/>
<keyword evidence="5" id="KW-1185">Reference proteome</keyword>
<evidence type="ECO:0000313" key="5">
    <source>
        <dbReference type="Proteomes" id="UP000663829"/>
    </source>
</evidence>
<dbReference type="Proteomes" id="UP000682733">
    <property type="component" value="Unassembled WGS sequence"/>
</dbReference>
<comment type="caution">
    <text evidence="2">The sequence shown here is derived from an EMBL/GenBank/DDBJ whole genome shotgun (WGS) entry which is preliminary data.</text>
</comment>
<name>A0A815JKN7_9BILA</name>
<evidence type="ECO:0000313" key="4">
    <source>
        <dbReference type="EMBL" id="CAF4278392.1"/>
    </source>
</evidence>